<evidence type="ECO:0000256" key="2">
    <source>
        <dbReference type="ARBA" id="ARBA00022741"/>
    </source>
</evidence>
<feature type="domain" description="Tubulin/FtsZ 2-layer sandwich" evidence="10">
    <location>
        <begin position="205"/>
        <end position="322"/>
    </location>
</feature>
<dbReference type="PROSITE" id="PS01134">
    <property type="entry name" value="FTSZ_1"/>
    <property type="match status" value="1"/>
</dbReference>
<dbReference type="NCBIfam" id="TIGR00065">
    <property type="entry name" value="ftsZ"/>
    <property type="match status" value="1"/>
</dbReference>
<dbReference type="HAMAP" id="MF_00909">
    <property type="entry name" value="FtsZ"/>
    <property type="match status" value="1"/>
</dbReference>
<evidence type="ECO:0000256" key="3">
    <source>
        <dbReference type="ARBA" id="ARBA00023134"/>
    </source>
</evidence>
<feature type="compositionally biased region" description="Gly residues" evidence="8">
    <location>
        <begin position="333"/>
        <end position="356"/>
    </location>
</feature>
<comment type="subunit">
    <text evidence="5">Homodimer. Polymerizes to form a dynamic ring structure in a strictly GTP-dependent manner. Interacts directly with several other division proteins.</text>
</comment>
<evidence type="ECO:0000313" key="12">
    <source>
        <dbReference type="Proteomes" id="UP000758168"/>
    </source>
</evidence>
<proteinExistence type="inferred from homology"/>
<feature type="compositionally biased region" description="Pro residues" evidence="8">
    <location>
        <begin position="390"/>
        <end position="399"/>
    </location>
</feature>
<sequence length="414" mass="41830">MVSASQNYLAIIKVVGVGGGGVNAVNRMIEAGLRGVEFIAVNTDAQALLMSDADVKLDIGRELTRGLGAGADPDKGRQAAEDHAQDIEDALKGADMVFVTAGEGGGTGTGGAPVVARIARALGALTIGVVTRPFSFEGKRRATQAETGINGLREEVDTLIVIPNDKLLQMIDHQIAILDAFKQADQVLMQGVSGITDLITTPGLINLDFADVKAVMSNAGSALMGIGSARGEDRARAAAEMAVSSPLLEASIDGAHGVLLSIAGGSDLGLFEVSAAANLIQTAAHEDANIIFGTVIDDALGDEVRVTVIAAGFEGGQPPRRQPGISRSADLRQGGGQGGGRPGGAPAGQGQNGGGPTSAPASQQAPAQAPSGGGTQAGAPAAPVFRPAPQQQPPAPRPSRPADDDDLDIPDFMK</sequence>
<evidence type="ECO:0000259" key="10">
    <source>
        <dbReference type="SMART" id="SM00865"/>
    </source>
</evidence>
<dbReference type="GO" id="GO:0051301">
    <property type="term" value="P:cell division"/>
    <property type="evidence" value="ECO:0007669"/>
    <property type="project" value="UniProtKB-KW"/>
</dbReference>
<feature type="binding site" evidence="5">
    <location>
        <begin position="106"/>
        <end position="108"/>
    </location>
    <ligand>
        <name>GTP</name>
        <dbReference type="ChEBI" id="CHEBI:37565"/>
    </ligand>
</feature>
<evidence type="ECO:0000256" key="6">
    <source>
        <dbReference type="NCBIfam" id="TIGR00065"/>
    </source>
</evidence>
<name>A0ABS4ZBG5_9ACTN</name>
<evidence type="ECO:0000256" key="8">
    <source>
        <dbReference type="SAM" id="MobiDB-lite"/>
    </source>
</evidence>
<dbReference type="InterPro" id="IPR045061">
    <property type="entry name" value="FtsZ/CetZ"/>
</dbReference>
<dbReference type="InterPro" id="IPR036525">
    <property type="entry name" value="Tubulin/FtsZ_GTPase_sf"/>
</dbReference>
<comment type="similarity">
    <text evidence="1 5 7">Belongs to the FtsZ family.</text>
</comment>
<evidence type="ECO:0000256" key="7">
    <source>
        <dbReference type="RuleBase" id="RU000631"/>
    </source>
</evidence>
<organism evidence="11 12">
    <name type="scientific">Microlunatus capsulatus</name>
    <dbReference type="NCBI Taxonomy" id="99117"/>
    <lineage>
        <taxon>Bacteria</taxon>
        <taxon>Bacillati</taxon>
        <taxon>Actinomycetota</taxon>
        <taxon>Actinomycetes</taxon>
        <taxon>Propionibacteriales</taxon>
        <taxon>Propionibacteriaceae</taxon>
        <taxon>Microlunatus</taxon>
    </lineage>
</organism>
<feature type="binding site" evidence="5">
    <location>
        <position position="185"/>
    </location>
    <ligand>
        <name>GTP</name>
        <dbReference type="ChEBI" id="CHEBI:37565"/>
    </ligand>
</feature>
<feature type="binding site" evidence="5">
    <location>
        <begin position="19"/>
        <end position="23"/>
    </location>
    <ligand>
        <name>GTP</name>
        <dbReference type="ChEBI" id="CHEBI:37565"/>
    </ligand>
</feature>
<dbReference type="SUPFAM" id="SSF55307">
    <property type="entry name" value="Tubulin C-terminal domain-like"/>
    <property type="match status" value="1"/>
</dbReference>
<dbReference type="CDD" id="cd02201">
    <property type="entry name" value="FtsZ_type1"/>
    <property type="match status" value="1"/>
</dbReference>
<dbReference type="InterPro" id="IPR008280">
    <property type="entry name" value="Tub_FtsZ_C"/>
</dbReference>
<dbReference type="InterPro" id="IPR018316">
    <property type="entry name" value="Tubulin/FtsZ_2-layer-sand-dom"/>
</dbReference>
<keyword evidence="3 5" id="KW-0342">GTP-binding</keyword>
<comment type="caution">
    <text evidence="11">The sequence shown here is derived from an EMBL/GenBank/DDBJ whole genome shotgun (WGS) entry which is preliminary data.</text>
</comment>
<feature type="domain" description="Tubulin/FtsZ GTPase" evidence="9">
    <location>
        <begin position="11"/>
        <end position="203"/>
    </location>
</feature>
<feature type="compositionally biased region" description="Acidic residues" evidence="8">
    <location>
        <begin position="403"/>
        <end position="414"/>
    </location>
</feature>
<evidence type="ECO:0000256" key="5">
    <source>
        <dbReference type="HAMAP-Rule" id="MF_00909"/>
    </source>
</evidence>
<accession>A0ABS4ZBG5</accession>
<feature type="binding site" evidence="5">
    <location>
        <position position="141"/>
    </location>
    <ligand>
        <name>GTP</name>
        <dbReference type="ChEBI" id="CHEBI:37565"/>
    </ligand>
</feature>
<comment type="function">
    <text evidence="5 7">Essential cell division protein that forms a contractile ring structure (Z ring) at the future cell division site. The regulation of the ring assembly controls the timing and the location of cell division. One of the functions of the FtsZ ring is to recruit other cell division proteins to the septum to produce a new cell wall between the dividing cells. Binds GTP and shows GTPase activity.</text>
</comment>
<reference evidence="11 12" key="1">
    <citation type="submission" date="2021-03" db="EMBL/GenBank/DDBJ databases">
        <title>Sequencing the genomes of 1000 actinobacteria strains.</title>
        <authorList>
            <person name="Klenk H.-P."/>
        </authorList>
    </citation>
    <scope>NUCLEOTIDE SEQUENCE [LARGE SCALE GENOMIC DNA]</scope>
    <source>
        <strain evidence="11 12">DSM 12936</strain>
    </source>
</reference>
<dbReference type="InterPro" id="IPR024757">
    <property type="entry name" value="FtsZ_C"/>
</dbReference>
<keyword evidence="4 5" id="KW-0717">Septation</keyword>
<feature type="region of interest" description="Disordered" evidence="8">
    <location>
        <begin position="314"/>
        <end position="414"/>
    </location>
</feature>
<dbReference type="SMART" id="SM00865">
    <property type="entry name" value="Tubulin_C"/>
    <property type="match status" value="1"/>
</dbReference>
<dbReference type="InterPro" id="IPR003008">
    <property type="entry name" value="Tubulin_FtsZ_GTPase"/>
</dbReference>
<gene>
    <name evidence="5" type="primary">ftsZ</name>
    <name evidence="11" type="ORF">JOF54_003324</name>
</gene>
<dbReference type="Pfam" id="PF12327">
    <property type="entry name" value="FtsZ_C"/>
    <property type="match status" value="1"/>
</dbReference>
<dbReference type="Gene3D" id="3.30.1330.20">
    <property type="entry name" value="Tubulin/FtsZ, C-terminal domain"/>
    <property type="match status" value="1"/>
</dbReference>
<keyword evidence="5" id="KW-0963">Cytoplasm</keyword>
<dbReference type="SUPFAM" id="SSF52490">
    <property type="entry name" value="Tubulin nucleotide-binding domain-like"/>
    <property type="match status" value="1"/>
</dbReference>
<evidence type="ECO:0000313" key="11">
    <source>
        <dbReference type="EMBL" id="MBP2418402.1"/>
    </source>
</evidence>
<keyword evidence="5 7" id="KW-0132">Cell division</keyword>
<keyword evidence="12" id="KW-1185">Reference proteome</keyword>
<dbReference type="InterPro" id="IPR037103">
    <property type="entry name" value="Tubulin/FtsZ-like_C"/>
</dbReference>
<evidence type="ECO:0000256" key="1">
    <source>
        <dbReference type="ARBA" id="ARBA00009690"/>
    </source>
</evidence>
<comment type="subcellular location">
    <subcellularLocation>
        <location evidence="5">Cytoplasm</location>
    </subcellularLocation>
    <text evidence="5">Assembles at midcell at the inner surface of the cytoplasmic membrane.</text>
</comment>
<keyword evidence="5 7" id="KW-0131">Cell cycle</keyword>
<dbReference type="PROSITE" id="PS01135">
    <property type="entry name" value="FTSZ_2"/>
    <property type="match status" value="1"/>
</dbReference>
<feature type="compositionally biased region" description="Low complexity" evidence="8">
    <location>
        <begin position="377"/>
        <end position="389"/>
    </location>
</feature>
<dbReference type="Gene3D" id="3.40.50.1440">
    <property type="entry name" value="Tubulin/FtsZ, GTPase domain"/>
    <property type="match status" value="1"/>
</dbReference>
<dbReference type="PANTHER" id="PTHR30314:SF3">
    <property type="entry name" value="MITOCHONDRIAL DIVISION PROTEIN FSZA"/>
    <property type="match status" value="1"/>
</dbReference>
<dbReference type="Proteomes" id="UP000758168">
    <property type="component" value="Unassembled WGS sequence"/>
</dbReference>
<keyword evidence="2 5" id="KW-0547">Nucleotide-binding</keyword>
<feature type="compositionally biased region" description="Low complexity" evidence="8">
    <location>
        <begin position="357"/>
        <end position="370"/>
    </location>
</feature>
<evidence type="ECO:0000256" key="4">
    <source>
        <dbReference type="ARBA" id="ARBA00023210"/>
    </source>
</evidence>
<dbReference type="RefSeq" id="WP_210057863.1">
    <property type="nucleotide sequence ID" value="NZ_BAAAMH010000002.1"/>
</dbReference>
<protein>
    <recommendedName>
        <fullName evidence="5 6">Cell division protein FtsZ</fullName>
    </recommendedName>
</protein>
<dbReference type="SMART" id="SM00864">
    <property type="entry name" value="Tubulin"/>
    <property type="match status" value="1"/>
</dbReference>
<dbReference type="InterPro" id="IPR020805">
    <property type="entry name" value="Cell_div_FtsZ_CS"/>
</dbReference>
<feature type="binding site" evidence="5">
    <location>
        <position position="137"/>
    </location>
    <ligand>
        <name>GTP</name>
        <dbReference type="ChEBI" id="CHEBI:37565"/>
    </ligand>
</feature>
<evidence type="ECO:0000259" key="9">
    <source>
        <dbReference type="SMART" id="SM00864"/>
    </source>
</evidence>
<dbReference type="Pfam" id="PF00091">
    <property type="entry name" value="Tubulin"/>
    <property type="match status" value="1"/>
</dbReference>
<dbReference type="PANTHER" id="PTHR30314">
    <property type="entry name" value="CELL DIVISION PROTEIN FTSZ-RELATED"/>
    <property type="match status" value="1"/>
</dbReference>
<dbReference type="EMBL" id="JAGIOB010000001">
    <property type="protein sequence ID" value="MBP2418402.1"/>
    <property type="molecule type" value="Genomic_DNA"/>
</dbReference>
<dbReference type="InterPro" id="IPR000158">
    <property type="entry name" value="Cell_div_FtsZ"/>
</dbReference>
<dbReference type="PRINTS" id="PR00423">
    <property type="entry name" value="CELLDVISFTSZ"/>
</dbReference>